<gene>
    <name evidence="1" type="ORF">Tci_898687</name>
</gene>
<proteinExistence type="predicted"/>
<evidence type="ECO:0000313" key="1">
    <source>
        <dbReference type="EMBL" id="GFD26718.1"/>
    </source>
</evidence>
<reference evidence="1" key="1">
    <citation type="journal article" date="2019" name="Sci. Rep.">
        <title>Draft genome of Tanacetum cinerariifolium, the natural source of mosquito coil.</title>
        <authorList>
            <person name="Yamashiro T."/>
            <person name="Shiraishi A."/>
            <person name="Satake H."/>
            <person name="Nakayama K."/>
        </authorList>
    </citation>
    <scope>NUCLEOTIDE SEQUENCE</scope>
</reference>
<sequence length="70" mass="8114">MDVLVHARVCKGSGGLLGLRRYLWIPGYKKRDTIYCSNYSGKYYSYSSGARYAMSRSYEKGTWSRNPIFQ</sequence>
<protein>
    <submittedName>
        <fullName evidence="1">30S ribosomal protein S11, chloroplastic</fullName>
    </submittedName>
</protein>
<dbReference type="GO" id="GO:0005840">
    <property type="term" value="C:ribosome"/>
    <property type="evidence" value="ECO:0007669"/>
    <property type="project" value="UniProtKB-KW"/>
</dbReference>
<name>A0A699UYW6_TANCI</name>
<accession>A0A699UYW6</accession>
<comment type="caution">
    <text evidence="1">The sequence shown here is derived from an EMBL/GenBank/DDBJ whole genome shotgun (WGS) entry which is preliminary data.</text>
</comment>
<keyword evidence="1" id="KW-0687">Ribonucleoprotein</keyword>
<dbReference type="AlphaFoldDB" id="A0A699UYW6"/>
<feature type="non-terminal residue" evidence="1">
    <location>
        <position position="70"/>
    </location>
</feature>
<dbReference type="EMBL" id="BKCJ011371312">
    <property type="protein sequence ID" value="GFD26718.1"/>
    <property type="molecule type" value="Genomic_DNA"/>
</dbReference>
<organism evidence="1">
    <name type="scientific">Tanacetum cinerariifolium</name>
    <name type="common">Dalmatian daisy</name>
    <name type="synonym">Chrysanthemum cinerariifolium</name>
    <dbReference type="NCBI Taxonomy" id="118510"/>
    <lineage>
        <taxon>Eukaryota</taxon>
        <taxon>Viridiplantae</taxon>
        <taxon>Streptophyta</taxon>
        <taxon>Embryophyta</taxon>
        <taxon>Tracheophyta</taxon>
        <taxon>Spermatophyta</taxon>
        <taxon>Magnoliopsida</taxon>
        <taxon>eudicotyledons</taxon>
        <taxon>Gunneridae</taxon>
        <taxon>Pentapetalae</taxon>
        <taxon>asterids</taxon>
        <taxon>campanulids</taxon>
        <taxon>Asterales</taxon>
        <taxon>Asteraceae</taxon>
        <taxon>Asteroideae</taxon>
        <taxon>Anthemideae</taxon>
        <taxon>Anthemidinae</taxon>
        <taxon>Tanacetum</taxon>
    </lineage>
</organism>
<keyword evidence="1" id="KW-0689">Ribosomal protein</keyword>